<evidence type="ECO:0000256" key="3">
    <source>
        <dbReference type="ARBA" id="ARBA00022833"/>
    </source>
</evidence>
<keyword evidence="2" id="KW-0863">Zinc-finger</keyword>
<dbReference type="GO" id="GO:0008270">
    <property type="term" value="F:zinc ion binding"/>
    <property type="evidence" value="ECO:0007669"/>
    <property type="project" value="UniProtKB-KW"/>
</dbReference>
<protein>
    <submittedName>
        <fullName evidence="5">TraR/DksA C4-type zinc finger protein</fullName>
    </submittedName>
</protein>
<dbReference type="KEGG" id="slom:PXH66_08355"/>
<organism evidence="5 6">
    <name type="scientific">Synoicihabitans lomoniglobus</name>
    <dbReference type="NCBI Taxonomy" id="2909285"/>
    <lineage>
        <taxon>Bacteria</taxon>
        <taxon>Pseudomonadati</taxon>
        <taxon>Verrucomicrobiota</taxon>
        <taxon>Opitutia</taxon>
        <taxon>Opitutales</taxon>
        <taxon>Opitutaceae</taxon>
        <taxon>Synoicihabitans</taxon>
    </lineage>
</organism>
<dbReference type="RefSeq" id="WP_330929611.1">
    <property type="nucleotide sequence ID" value="NZ_CP119075.1"/>
</dbReference>
<sequence length="113" mass="12635">MSSEIEMGHRARIADRLAAIEAEIEALSDETAVISPDVSIGRLSRLDAMQHQQIALAGKRRLEDERNRLHEAIRRLDTGTYGSCLICGGEIALERLTYQPDAFKCVPCQQKKK</sequence>
<gene>
    <name evidence="5" type="ORF">PXH66_08355</name>
</gene>
<dbReference type="Pfam" id="PF01258">
    <property type="entry name" value="zf-dskA_traR"/>
    <property type="match status" value="1"/>
</dbReference>
<evidence type="ECO:0000256" key="2">
    <source>
        <dbReference type="ARBA" id="ARBA00022771"/>
    </source>
</evidence>
<dbReference type="AlphaFoldDB" id="A0AAF0CRQ5"/>
<evidence type="ECO:0000313" key="6">
    <source>
        <dbReference type="Proteomes" id="UP001218638"/>
    </source>
</evidence>
<accession>A0AAF0CRQ5</accession>
<keyword evidence="6" id="KW-1185">Reference proteome</keyword>
<dbReference type="Proteomes" id="UP001218638">
    <property type="component" value="Chromosome"/>
</dbReference>
<dbReference type="SUPFAM" id="SSF57716">
    <property type="entry name" value="Glucocorticoid receptor-like (DNA-binding domain)"/>
    <property type="match status" value="1"/>
</dbReference>
<dbReference type="EMBL" id="CP119075">
    <property type="protein sequence ID" value="WED66860.1"/>
    <property type="molecule type" value="Genomic_DNA"/>
</dbReference>
<evidence type="ECO:0000313" key="5">
    <source>
        <dbReference type="EMBL" id="WED66860.1"/>
    </source>
</evidence>
<evidence type="ECO:0000256" key="1">
    <source>
        <dbReference type="ARBA" id="ARBA00022723"/>
    </source>
</evidence>
<evidence type="ECO:0000259" key="4">
    <source>
        <dbReference type="Pfam" id="PF01258"/>
    </source>
</evidence>
<dbReference type="InterPro" id="IPR000962">
    <property type="entry name" value="Znf_DskA_TraR"/>
</dbReference>
<keyword evidence="1" id="KW-0479">Metal-binding</keyword>
<feature type="domain" description="Zinc finger DksA/TraR C4-type" evidence="4">
    <location>
        <begin position="79"/>
        <end position="112"/>
    </location>
</feature>
<dbReference type="Gene3D" id="1.20.120.910">
    <property type="entry name" value="DksA, coiled-coil domain"/>
    <property type="match status" value="1"/>
</dbReference>
<proteinExistence type="predicted"/>
<reference evidence="5" key="1">
    <citation type="submission" date="2023-03" db="EMBL/GenBank/DDBJ databases">
        <title>Lomoglobus Profundus gen. nov., sp. nov., a novel member of the phylum Verrucomicrobia, isolated from deep-marine sediment of South China Sea.</title>
        <authorList>
            <person name="Ahmad T."/>
            <person name="Ishaq S.E."/>
            <person name="Wang F."/>
        </authorList>
    </citation>
    <scope>NUCLEOTIDE SEQUENCE</scope>
    <source>
        <strain evidence="5">LMO-M01</strain>
    </source>
</reference>
<keyword evidence="3" id="KW-0862">Zinc</keyword>
<name>A0AAF0CRQ5_9BACT</name>